<feature type="region of interest" description="Disordered" evidence="1">
    <location>
        <begin position="878"/>
        <end position="923"/>
    </location>
</feature>
<dbReference type="STRING" id="1037660.A0A066VSH1"/>
<protein>
    <submittedName>
        <fullName evidence="2">Uncharacterized protein</fullName>
    </submittedName>
</protein>
<dbReference type="Proteomes" id="UP000027361">
    <property type="component" value="Unassembled WGS sequence"/>
</dbReference>
<feature type="compositionally biased region" description="Low complexity" evidence="1">
    <location>
        <begin position="688"/>
        <end position="704"/>
    </location>
</feature>
<sequence length="1102" mass="117880">MSSYASLCGSASGSGNTDESARQNQSSAVFGVLQPSQRANINASLHQQVASSFQINRTGTDAAPTLSTAFLEKGEARCAYSFLSSQEQQQQQQQQRQQDLYQQQLHYFAALQAQHQRRFQEQQHEFNEQALQQQQQGAFDWTSSTPFSVPNSEATAAVAVSPHYTASRFPLSPLYNEIDASKLVPAPSLAQRGHSFSGVTGEPPWEFASLMVEGTTFMERSNSMPNSNSRRMAAAAAAAATGPQKASQDSMGGPSIVASRAGSKGARTRSSLPFAPTLKTEDGLFDSKDSSAMSASSFAEDDFDESYDSGHGDASADTLGAPVAYDGSDPEVFKCPHCDKQYTGKHARSIWRRHLQDKHSIPLSLQPRRTRWDGDANRPKNAEERRARMLESKRRWARKKRMQDKAVSLGLPPDADVNTIRKRMAEMPAHEFDQMMDEPEGGMPSVTQPTFSVGSRIFGTSAAVASPSTNGAGASGNKSSAQLDSRPIASVQQQADDSFFRHASGAAPDSSARSDFNASPGLVADRIAGVGTGRPQKNHQPDVFDLPPAQGPVSFTIRHLDPNVTPIQHFAMLQPTPPSTGPSSAEKDLHALKHKMLASMYGSKYKPLLSPPTSGEKSTHLSQQQQQPPTSVYPKPGILNMATPSFAATASSARSSDVNPFSQQVNQNNIEPPHSKARAGKTEEAAEEAASQLLALASESTSANERAHAERQNSNNAQGDSPTRSPSARPRKEAQYRLGRPGMSPRSNSVSAPSRPASGESTFGGSPRRHSSLEPLVPLSHQEPTAGQQLATTTVAAPLSASRFTFDRASSPRANPFSLEQHKISPILSRRTSGLSPSGANQDLPLAGLLPLRMPLLGVDLKLPPLVATPAREFADPIGSMKRSPIEEEERANSVTSDASKKPRLDPKDINISPVRPGASVAEGHSRSFFTPFHKSTSQATTDALGKSVVRPSLGILGSASRPSRRDDQFSSPQHLGLTSSLGLAPQSVLRNANAANFDVDTPAPAASKTAWPATVLRPSSGSQGPRYAASSLREQASSSPVEEDEDPLARVASGTVYTQQRKINNDLTPSKRGQARSAKPPGVLSLGILNGSPKKKVPSAM</sequence>
<dbReference type="AlphaFoldDB" id="A0A066VSH1"/>
<feature type="compositionally biased region" description="Polar residues" evidence="1">
    <location>
        <begin position="712"/>
        <end position="726"/>
    </location>
</feature>
<evidence type="ECO:0000313" key="3">
    <source>
        <dbReference type="Proteomes" id="UP000027361"/>
    </source>
</evidence>
<dbReference type="GeneID" id="25261847"/>
<feature type="compositionally biased region" description="Polar residues" evidence="1">
    <location>
        <begin position="970"/>
        <end position="980"/>
    </location>
</feature>
<feature type="compositionally biased region" description="Basic and acidic residues" evidence="1">
    <location>
        <begin position="279"/>
        <end position="289"/>
    </location>
</feature>
<gene>
    <name evidence="2" type="ORF">K437DRAFT_172700</name>
</gene>
<feature type="compositionally biased region" description="Polar residues" evidence="1">
    <location>
        <begin position="466"/>
        <end position="483"/>
    </location>
</feature>
<feature type="region of interest" description="Disordered" evidence="1">
    <location>
        <begin position="219"/>
        <end position="290"/>
    </location>
</feature>
<organism evidence="2 3">
    <name type="scientific">Tilletiaria anomala (strain ATCC 24038 / CBS 436.72 / UBC 951)</name>
    <dbReference type="NCBI Taxonomy" id="1037660"/>
    <lineage>
        <taxon>Eukaryota</taxon>
        <taxon>Fungi</taxon>
        <taxon>Dikarya</taxon>
        <taxon>Basidiomycota</taxon>
        <taxon>Ustilaginomycotina</taxon>
        <taxon>Exobasidiomycetes</taxon>
        <taxon>Georgefischeriales</taxon>
        <taxon>Tilletiariaceae</taxon>
        <taxon>Tilletiaria</taxon>
    </lineage>
</organism>
<feature type="compositionally biased region" description="Low complexity" evidence="1">
    <location>
        <begin position="642"/>
        <end position="656"/>
    </location>
</feature>
<dbReference type="RefSeq" id="XP_013241740.1">
    <property type="nucleotide sequence ID" value="XM_013386286.1"/>
</dbReference>
<feature type="compositionally biased region" description="Polar residues" evidence="1">
    <location>
        <begin position="611"/>
        <end position="630"/>
    </location>
</feature>
<feature type="compositionally biased region" description="Basic and acidic residues" evidence="1">
    <location>
        <begin position="370"/>
        <end position="394"/>
    </location>
</feature>
<name>A0A066VSH1_TILAU</name>
<feature type="region of interest" description="Disordered" evidence="1">
    <location>
        <begin position="999"/>
        <end position="1102"/>
    </location>
</feature>
<feature type="region of interest" description="Disordered" evidence="1">
    <location>
        <begin position="1"/>
        <end position="23"/>
    </location>
</feature>
<reference evidence="2 3" key="1">
    <citation type="submission" date="2014-05" db="EMBL/GenBank/DDBJ databases">
        <title>Draft genome sequence of a rare smut relative, Tilletiaria anomala UBC 951.</title>
        <authorList>
            <consortium name="DOE Joint Genome Institute"/>
            <person name="Toome M."/>
            <person name="Kuo A."/>
            <person name="Henrissat B."/>
            <person name="Lipzen A."/>
            <person name="Tritt A."/>
            <person name="Yoshinaga Y."/>
            <person name="Zane M."/>
            <person name="Barry K."/>
            <person name="Grigoriev I.V."/>
            <person name="Spatafora J.W."/>
            <person name="Aimea M.C."/>
        </authorList>
    </citation>
    <scope>NUCLEOTIDE SEQUENCE [LARGE SCALE GENOMIC DNA]</scope>
    <source>
        <strain evidence="2 3">UBC 951</strain>
    </source>
</reference>
<accession>A0A066VSH1</accession>
<feature type="compositionally biased region" description="Polar residues" evidence="1">
    <location>
        <begin position="1056"/>
        <end position="1069"/>
    </location>
</feature>
<dbReference type="HOGENOM" id="CLU_283014_0_0_1"/>
<dbReference type="OrthoDB" id="2333993at2759"/>
<feature type="region of interest" description="Disordered" evidence="1">
    <location>
        <begin position="369"/>
        <end position="415"/>
    </location>
</feature>
<feature type="compositionally biased region" description="Polar residues" evidence="1">
    <location>
        <begin position="657"/>
        <end position="670"/>
    </location>
</feature>
<comment type="caution">
    <text evidence="2">The sequence shown here is derived from an EMBL/GenBank/DDBJ whole genome shotgun (WGS) entry which is preliminary data.</text>
</comment>
<dbReference type="EMBL" id="JMSN01000079">
    <property type="protein sequence ID" value="KDN41515.1"/>
    <property type="molecule type" value="Genomic_DNA"/>
</dbReference>
<feature type="region of interest" description="Disordered" evidence="1">
    <location>
        <begin position="464"/>
        <end position="489"/>
    </location>
</feature>
<feature type="compositionally biased region" description="Basic and acidic residues" evidence="1">
    <location>
        <begin position="899"/>
        <end position="909"/>
    </location>
</feature>
<feature type="compositionally biased region" description="Low complexity" evidence="1">
    <location>
        <begin position="219"/>
        <end position="240"/>
    </location>
</feature>
<feature type="region of interest" description="Disordered" evidence="1">
    <location>
        <begin position="956"/>
        <end position="980"/>
    </location>
</feature>
<dbReference type="InParanoid" id="A0A066VSH1"/>
<feature type="region of interest" description="Disordered" evidence="1">
    <location>
        <begin position="604"/>
        <end position="773"/>
    </location>
</feature>
<evidence type="ECO:0000256" key="1">
    <source>
        <dbReference type="SAM" id="MobiDB-lite"/>
    </source>
</evidence>
<keyword evidence="3" id="KW-1185">Reference proteome</keyword>
<proteinExistence type="predicted"/>
<evidence type="ECO:0000313" key="2">
    <source>
        <dbReference type="EMBL" id="KDN41515.1"/>
    </source>
</evidence>